<accession>A0A2V2B595</accession>
<gene>
    <name evidence="1" type="ORF">C7431_11020</name>
</gene>
<dbReference type="InterPro" id="IPR016032">
    <property type="entry name" value="Sig_transdc_resp-reg_C-effctor"/>
</dbReference>
<comment type="caution">
    <text evidence="1">The sequence shown here is derived from an EMBL/GenBank/DDBJ whole genome shotgun (WGS) entry which is preliminary data.</text>
</comment>
<evidence type="ECO:0000313" key="2">
    <source>
        <dbReference type="Proteomes" id="UP000245981"/>
    </source>
</evidence>
<dbReference type="GO" id="GO:0003677">
    <property type="term" value="F:DNA binding"/>
    <property type="evidence" value="ECO:0007669"/>
    <property type="project" value="InterPro"/>
</dbReference>
<organism evidence="1 2">
    <name type="scientific">Pantoea allii</name>
    <dbReference type="NCBI Taxonomy" id="574096"/>
    <lineage>
        <taxon>Bacteria</taxon>
        <taxon>Pseudomonadati</taxon>
        <taxon>Pseudomonadota</taxon>
        <taxon>Gammaproteobacteria</taxon>
        <taxon>Enterobacterales</taxon>
        <taxon>Erwiniaceae</taxon>
        <taxon>Pantoea</taxon>
    </lineage>
</organism>
<dbReference type="AlphaFoldDB" id="A0A2V2B595"/>
<proteinExistence type="predicted"/>
<sequence length="97" mass="10975">MAAVDPIHFSALSKFFPELTELQSVHVCMLVFANLTVEQLAEFRGVARNTIKESVESIQKKLRVDSLSDLRTLVISRVLLEIAVFMFQKSNPKPDKI</sequence>
<dbReference type="RefSeq" id="WP_109717973.1">
    <property type="nucleotide sequence ID" value="NZ_QGHF01000010.1"/>
</dbReference>
<name>A0A2V2B595_9GAMM</name>
<dbReference type="GO" id="GO:0006355">
    <property type="term" value="P:regulation of DNA-templated transcription"/>
    <property type="evidence" value="ECO:0007669"/>
    <property type="project" value="InterPro"/>
</dbReference>
<evidence type="ECO:0000313" key="1">
    <source>
        <dbReference type="EMBL" id="PWK94526.1"/>
    </source>
</evidence>
<dbReference type="Proteomes" id="UP000245981">
    <property type="component" value="Unassembled WGS sequence"/>
</dbReference>
<dbReference type="SUPFAM" id="SSF46894">
    <property type="entry name" value="C-terminal effector domain of the bipartite response regulators"/>
    <property type="match status" value="1"/>
</dbReference>
<reference evidence="1 2" key="1">
    <citation type="submission" date="2018-05" db="EMBL/GenBank/DDBJ databases">
        <title>Genomic Encyclopedia of Type Strains, Phase IV (KMG-V): Genome sequencing to study the core and pangenomes of soil and plant-associated prokaryotes.</title>
        <authorList>
            <person name="Whitman W."/>
        </authorList>
    </citation>
    <scope>NUCLEOTIDE SEQUENCE [LARGE SCALE GENOMIC DNA]</scope>
    <source>
        <strain evidence="1 2">PNA 200-10</strain>
    </source>
</reference>
<dbReference type="Gene3D" id="1.10.10.10">
    <property type="entry name" value="Winged helix-like DNA-binding domain superfamily/Winged helix DNA-binding domain"/>
    <property type="match status" value="1"/>
</dbReference>
<dbReference type="InterPro" id="IPR036388">
    <property type="entry name" value="WH-like_DNA-bd_sf"/>
</dbReference>
<protein>
    <submittedName>
        <fullName evidence="1">Uncharacterized protein</fullName>
    </submittedName>
</protein>
<dbReference type="EMBL" id="QGHF01000010">
    <property type="protein sequence ID" value="PWK94526.1"/>
    <property type="molecule type" value="Genomic_DNA"/>
</dbReference>